<evidence type="ECO:0008006" key="5">
    <source>
        <dbReference type="Google" id="ProtNLM"/>
    </source>
</evidence>
<feature type="non-terminal residue" evidence="4">
    <location>
        <position position="664"/>
    </location>
</feature>
<evidence type="ECO:0000256" key="2">
    <source>
        <dbReference type="ARBA" id="ARBA00022525"/>
    </source>
</evidence>
<dbReference type="GO" id="GO:0016837">
    <property type="term" value="F:carbon-oxygen lyase activity, acting on polysaccharides"/>
    <property type="evidence" value="ECO:0007669"/>
    <property type="project" value="TreeGrafter"/>
</dbReference>
<organism evidence="4">
    <name type="scientific">marine metagenome</name>
    <dbReference type="NCBI Taxonomy" id="408172"/>
    <lineage>
        <taxon>unclassified sequences</taxon>
        <taxon>metagenomes</taxon>
        <taxon>ecological metagenomes</taxon>
    </lineage>
</organism>
<protein>
    <recommendedName>
        <fullName evidence="5">DUF1565 domain-containing protein</fullName>
    </recommendedName>
</protein>
<accession>A0A382C6P4</accession>
<dbReference type="GO" id="GO:0005576">
    <property type="term" value="C:extracellular region"/>
    <property type="evidence" value="ECO:0007669"/>
    <property type="project" value="UniProtKB-SubCell"/>
</dbReference>
<sequence length="664" mass="68844">PTTGTDGGGNISIDPLFCNPDSGDYNLAENSSCVSAGANGSNVGAFGIGCGSIHIGPLWYVATTGSDETGNGTDINPFATIQTAIDSSSDGDTVLVGSGTYVENIDYSGKNLVVGSHLINFPDSTDLISNTIIDGDSVASCVTLSGELIGFTLRNGLSNNPEQGSAIHTSGGKIKHCLIKSNYGEVAIAAWGSLHCENITTAYQYDSYDIVSFDAGSIHVINSIITNGFSYYDIEPQWDVSYTNFSGYDYPSNETNIQENSFFCNPSGGDFSLGENSPCVGTGENGANMGAFGVGCGIINQVLNVPADYGTVQAGIDATIDGDTVLVAAGTYVENINFNGKNIVVTSSQGTDNTIIDGNQDGSVVTFENGENSTAILSGFTITNGNGSGSEEYLGRGGGIFCINSSPTLKDLTVAGNQTETSGAGLWFGYSNSQLVDLVISNNSVVGEGSPAGGGISINYNSDLTINNILVVGNEAVYGAGIELWSYSKPLLNSVTIVGNTGSNGGGLLLSGGCHPTINNSIIWGNSPHEIMFGIVDQPDSVSIYYSDVSGGQDSILTNDNGEIIWGLGNIDANPLFCGSDSGDFTLSENSPCIGAGYFGANMGAFDVGCGPYNFSPTEFSLSEPSNNTQLTIDESNMNDGYITFSWGESSDVNGDSLYYLMRA</sequence>
<evidence type="ECO:0000313" key="4">
    <source>
        <dbReference type="EMBL" id="SVB21778.1"/>
    </source>
</evidence>
<dbReference type="AlphaFoldDB" id="A0A382C6P4"/>
<dbReference type="PANTHER" id="PTHR40088:SF2">
    <property type="entry name" value="SECRETED SUGAR HYDROLASE"/>
    <property type="match status" value="1"/>
</dbReference>
<feature type="non-terminal residue" evidence="4">
    <location>
        <position position="1"/>
    </location>
</feature>
<dbReference type="InterPro" id="IPR052052">
    <property type="entry name" value="Polysaccharide_Lyase_9"/>
</dbReference>
<comment type="subcellular location">
    <subcellularLocation>
        <location evidence="1">Secreted</location>
    </subcellularLocation>
</comment>
<dbReference type="EMBL" id="UINC01033075">
    <property type="protein sequence ID" value="SVB21778.1"/>
    <property type="molecule type" value="Genomic_DNA"/>
</dbReference>
<keyword evidence="2" id="KW-0964">Secreted</keyword>
<dbReference type="InterPro" id="IPR012334">
    <property type="entry name" value="Pectin_lyas_fold"/>
</dbReference>
<dbReference type="Gene3D" id="2.160.20.10">
    <property type="entry name" value="Single-stranded right-handed beta-helix, Pectin lyase-like"/>
    <property type="match status" value="2"/>
</dbReference>
<gene>
    <name evidence="4" type="ORF">METZ01_LOCUS174632</name>
</gene>
<reference evidence="4" key="1">
    <citation type="submission" date="2018-05" db="EMBL/GenBank/DDBJ databases">
        <authorList>
            <person name="Lanie J.A."/>
            <person name="Ng W.-L."/>
            <person name="Kazmierczak K.M."/>
            <person name="Andrzejewski T.M."/>
            <person name="Davidsen T.M."/>
            <person name="Wayne K.J."/>
            <person name="Tettelin H."/>
            <person name="Glass J.I."/>
            <person name="Rusch D."/>
            <person name="Podicherti R."/>
            <person name="Tsui H.-C.T."/>
            <person name="Winkler M.E."/>
        </authorList>
    </citation>
    <scope>NUCLEOTIDE SEQUENCE</scope>
</reference>
<dbReference type="PANTHER" id="PTHR40088">
    <property type="entry name" value="PECTATE LYASE (EUROFUNG)"/>
    <property type="match status" value="1"/>
</dbReference>
<proteinExistence type="predicted"/>
<evidence type="ECO:0000256" key="1">
    <source>
        <dbReference type="ARBA" id="ARBA00004613"/>
    </source>
</evidence>
<name>A0A382C6P4_9ZZZZ</name>
<dbReference type="InterPro" id="IPR006626">
    <property type="entry name" value="PbH1"/>
</dbReference>
<dbReference type="InterPro" id="IPR011050">
    <property type="entry name" value="Pectin_lyase_fold/virulence"/>
</dbReference>
<keyword evidence="3" id="KW-0732">Signal</keyword>
<evidence type="ECO:0000256" key="3">
    <source>
        <dbReference type="ARBA" id="ARBA00022729"/>
    </source>
</evidence>
<dbReference type="SMART" id="SM00710">
    <property type="entry name" value="PbH1"/>
    <property type="match status" value="7"/>
</dbReference>
<dbReference type="SUPFAM" id="SSF51126">
    <property type="entry name" value="Pectin lyase-like"/>
    <property type="match status" value="2"/>
</dbReference>